<dbReference type="InterPro" id="IPR000648">
    <property type="entry name" value="Oxysterol-bd"/>
</dbReference>
<sequence length="515" mass="57574">MVSRKDNDGEAGRIGVYVMKHVESGDSKKESSIVGCIQVFDVRGDGSFVCYLLNRFISNQSCAVTFSIVDNDNHVEFVIVEGLHVYLFEQNKKPEDQISSTSDKSKFNSAIGLNKEVSIDGGYRKQVNEEVNHEHEELTAVLTSPLSLDCDSGNDYRAPNLLQRIFSLLKNVRPGSDLTRLSLPAIFNIPKSQLQCYGESVYCVNNDILSRCANGGTALERFTSVVAWSISMYRPLTFGVAPYNPVLGETHHVSRGNLNVLLEQVSHHPPVSALHATNEKDNIEMIWCQYAVPKFQGTSIETRVLGTRKLRLINKGESYVMNSPNLVIKFLPVPDVEWLGNVTIRCRETGLEAHLSYKGKSFLGKKGNYRSVRGKIVSTPEMKTIYEINGHWDSTVTIKDTSNGKLTVIYKAKDVISSLKTPIVKDRKELCASESAVIWAKVNEGILNKSWDKANDAKTAIEEKERELVRSRKLKAETWVPKHFVLSGSKETGEWVWEVKPKNLKLTAAPIVVPL</sequence>
<accession>A0A5N6LPV9</accession>
<evidence type="ECO:0008006" key="5">
    <source>
        <dbReference type="Google" id="ProtNLM"/>
    </source>
</evidence>
<dbReference type="EMBL" id="SZYD01000019">
    <property type="protein sequence ID" value="KAD2394186.1"/>
    <property type="molecule type" value="Genomic_DNA"/>
</dbReference>
<organism evidence="3 4">
    <name type="scientific">Mikania micrantha</name>
    <name type="common">bitter vine</name>
    <dbReference type="NCBI Taxonomy" id="192012"/>
    <lineage>
        <taxon>Eukaryota</taxon>
        <taxon>Viridiplantae</taxon>
        <taxon>Streptophyta</taxon>
        <taxon>Embryophyta</taxon>
        <taxon>Tracheophyta</taxon>
        <taxon>Spermatophyta</taxon>
        <taxon>Magnoliopsida</taxon>
        <taxon>eudicotyledons</taxon>
        <taxon>Gunneridae</taxon>
        <taxon>Pentapetalae</taxon>
        <taxon>asterids</taxon>
        <taxon>campanulids</taxon>
        <taxon>Asterales</taxon>
        <taxon>Asteraceae</taxon>
        <taxon>Asteroideae</taxon>
        <taxon>Heliantheae alliance</taxon>
        <taxon>Eupatorieae</taxon>
        <taxon>Mikania</taxon>
    </lineage>
</organism>
<evidence type="ECO:0000313" key="3">
    <source>
        <dbReference type="EMBL" id="KAD2394186.1"/>
    </source>
</evidence>
<dbReference type="GO" id="GO:0005829">
    <property type="term" value="C:cytosol"/>
    <property type="evidence" value="ECO:0007669"/>
    <property type="project" value="TreeGrafter"/>
</dbReference>
<dbReference type="Proteomes" id="UP000326396">
    <property type="component" value="Linkage Group LG9"/>
</dbReference>
<dbReference type="SUPFAM" id="SSF144000">
    <property type="entry name" value="Oxysterol-binding protein-like"/>
    <property type="match status" value="1"/>
</dbReference>
<name>A0A5N6LPV9_9ASTR</name>
<dbReference type="PANTHER" id="PTHR10972">
    <property type="entry name" value="OXYSTEROL-BINDING PROTEIN-RELATED"/>
    <property type="match status" value="1"/>
</dbReference>
<dbReference type="Gene3D" id="3.30.70.3490">
    <property type="match status" value="1"/>
</dbReference>
<evidence type="ECO:0000256" key="2">
    <source>
        <dbReference type="RuleBase" id="RU003844"/>
    </source>
</evidence>
<dbReference type="PROSITE" id="PS01013">
    <property type="entry name" value="OSBP"/>
    <property type="match status" value="1"/>
</dbReference>
<dbReference type="InterPro" id="IPR037239">
    <property type="entry name" value="OSBP_sf"/>
</dbReference>
<keyword evidence="4" id="KW-1185">Reference proteome</keyword>
<evidence type="ECO:0000256" key="1">
    <source>
        <dbReference type="ARBA" id="ARBA00008842"/>
    </source>
</evidence>
<dbReference type="GO" id="GO:0032934">
    <property type="term" value="F:sterol binding"/>
    <property type="evidence" value="ECO:0007669"/>
    <property type="project" value="TreeGrafter"/>
</dbReference>
<dbReference type="PANTHER" id="PTHR10972:SF102">
    <property type="entry name" value="OXYSTEROL-BINDING PROTEIN"/>
    <property type="match status" value="1"/>
</dbReference>
<reference evidence="3 4" key="1">
    <citation type="submission" date="2019-05" db="EMBL/GenBank/DDBJ databases">
        <title>Mikania micrantha, genome provides insights into the molecular mechanism of rapid growth.</title>
        <authorList>
            <person name="Liu B."/>
        </authorList>
    </citation>
    <scope>NUCLEOTIDE SEQUENCE [LARGE SCALE GENOMIC DNA]</scope>
    <source>
        <strain evidence="3">NLD-2019</strain>
        <tissue evidence="3">Leaf</tissue>
    </source>
</reference>
<dbReference type="OrthoDB" id="14833at2759"/>
<gene>
    <name evidence="3" type="ORF">E3N88_41163</name>
</gene>
<dbReference type="InterPro" id="IPR018494">
    <property type="entry name" value="Oxysterol-bd_CS"/>
</dbReference>
<dbReference type="Gene3D" id="2.40.160.120">
    <property type="match status" value="1"/>
</dbReference>
<evidence type="ECO:0000313" key="4">
    <source>
        <dbReference type="Proteomes" id="UP000326396"/>
    </source>
</evidence>
<dbReference type="Pfam" id="PF01237">
    <property type="entry name" value="Oxysterol_BP"/>
    <property type="match status" value="1"/>
</dbReference>
<proteinExistence type="inferred from homology"/>
<dbReference type="AlphaFoldDB" id="A0A5N6LPV9"/>
<dbReference type="FunFam" id="2.40.160.120:FF:000011">
    <property type="entry name" value="Oxysterol-binding protein-related protein 4C"/>
    <property type="match status" value="1"/>
</dbReference>
<dbReference type="GO" id="GO:0016020">
    <property type="term" value="C:membrane"/>
    <property type="evidence" value="ECO:0007669"/>
    <property type="project" value="TreeGrafter"/>
</dbReference>
<comment type="similarity">
    <text evidence="1 2">Belongs to the OSBP family.</text>
</comment>
<protein>
    <recommendedName>
        <fullName evidence="5">Oxysterol-binding protein</fullName>
    </recommendedName>
</protein>
<comment type="caution">
    <text evidence="3">The sequence shown here is derived from an EMBL/GenBank/DDBJ whole genome shotgun (WGS) entry which is preliminary data.</text>
</comment>